<dbReference type="PANTHER" id="PTHR43840">
    <property type="entry name" value="MITOCHONDRIAL METAL TRANSPORTER 1-RELATED"/>
    <property type="match status" value="1"/>
</dbReference>
<dbReference type="Gene3D" id="3.30.70.1350">
    <property type="entry name" value="Cation efflux protein, cytoplasmic domain"/>
    <property type="match status" value="1"/>
</dbReference>
<dbReference type="SUPFAM" id="SSF160240">
    <property type="entry name" value="Cation efflux protein cytoplasmic domain-like"/>
    <property type="match status" value="1"/>
</dbReference>
<evidence type="ECO:0000256" key="1">
    <source>
        <dbReference type="ARBA" id="ARBA00004141"/>
    </source>
</evidence>
<dbReference type="GO" id="GO:0016020">
    <property type="term" value="C:membrane"/>
    <property type="evidence" value="ECO:0007669"/>
    <property type="project" value="UniProtKB-SubCell"/>
</dbReference>
<reference evidence="10 11" key="1">
    <citation type="journal article" date="2020" name="Biotechnol. Biofuels">
        <title>New insights from the biogas microbiome by comprehensive genome-resolved metagenomics of nearly 1600 species originating from multiple anaerobic digesters.</title>
        <authorList>
            <person name="Campanaro S."/>
            <person name="Treu L."/>
            <person name="Rodriguez-R L.M."/>
            <person name="Kovalovszki A."/>
            <person name="Ziels R.M."/>
            <person name="Maus I."/>
            <person name="Zhu X."/>
            <person name="Kougias P.G."/>
            <person name="Basile A."/>
            <person name="Luo G."/>
            <person name="Schluter A."/>
            <person name="Konstantinidis K.T."/>
            <person name="Angelidaki I."/>
        </authorList>
    </citation>
    <scope>NUCLEOTIDE SEQUENCE [LARGE SCALE GENOMIC DNA]</scope>
    <source>
        <strain evidence="10">AS06rmzACSIP_256</strain>
    </source>
</reference>
<evidence type="ECO:0000259" key="9">
    <source>
        <dbReference type="Pfam" id="PF16916"/>
    </source>
</evidence>
<evidence type="ECO:0000313" key="10">
    <source>
        <dbReference type="EMBL" id="NLF53963.1"/>
    </source>
</evidence>
<comment type="similarity">
    <text evidence="2">Belongs to the cation diffusion facilitator (CDF) transporter (TC 2.A.4) family.</text>
</comment>
<feature type="transmembrane region" description="Helical" evidence="7">
    <location>
        <begin position="137"/>
        <end position="155"/>
    </location>
</feature>
<accession>A0A7X7LVA5</accession>
<dbReference type="PANTHER" id="PTHR43840:SF15">
    <property type="entry name" value="MITOCHONDRIAL METAL TRANSPORTER 1-RELATED"/>
    <property type="match status" value="1"/>
</dbReference>
<feature type="transmembrane region" description="Helical" evidence="7">
    <location>
        <begin position="99"/>
        <end position="117"/>
    </location>
</feature>
<dbReference type="InterPro" id="IPR036837">
    <property type="entry name" value="Cation_efflux_CTD_sf"/>
</dbReference>
<dbReference type="EMBL" id="JAAYYV010000163">
    <property type="protein sequence ID" value="NLF53963.1"/>
    <property type="molecule type" value="Genomic_DNA"/>
</dbReference>
<dbReference type="InterPro" id="IPR002524">
    <property type="entry name" value="Cation_efflux"/>
</dbReference>
<dbReference type="GO" id="GO:0008324">
    <property type="term" value="F:monoatomic cation transmembrane transporter activity"/>
    <property type="evidence" value="ECO:0007669"/>
    <property type="project" value="InterPro"/>
</dbReference>
<organism evidence="10 11">
    <name type="scientific">Thauera phenolivorans</name>
    <dbReference type="NCBI Taxonomy" id="1792543"/>
    <lineage>
        <taxon>Bacteria</taxon>
        <taxon>Pseudomonadati</taxon>
        <taxon>Pseudomonadota</taxon>
        <taxon>Betaproteobacteria</taxon>
        <taxon>Rhodocyclales</taxon>
        <taxon>Zoogloeaceae</taxon>
        <taxon>Thauera</taxon>
    </lineage>
</organism>
<comment type="subcellular location">
    <subcellularLocation>
        <location evidence="1">Membrane</location>
        <topology evidence="1">Multi-pass membrane protein</topology>
    </subcellularLocation>
</comment>
<evidence type="ECO:0000256" key="4">
    <source>
        <dbReference type="ARBA" id="ARBA00022692"/>
    </source>
</evidence>
<dbReference type="InterPro" id="IPR050291">
    <property type="entry name" value="CDF_Transporter"/>
</dbReference>
<dbReference type="InterPro" id="IPR027469">
    <property type="entry name" value="Cation_efflux_TMD_sf"/>
</dbReference>
<comment type="caution">
    <text evidence="10">The sequence shown here is derived from an EMBL/GenBank/DDBJ whole genome shotgun (WGS) entry which is preliminary data.</text>
</comment>
<keyword evidence="3" id="KW-0813">Transport</keyword>
<proteinExistence type="inferred from homology"/>
<dbReference type="Pfam" id="PF01545">
    <property type="entry name" value="Cation_efflux"/>
    <property type="match status" value="1"/>
</dbReference>
<keyword evidence="6 7" id="KW-0472">Membrane</keyword>
<evidence type="ECO:0000259" key="8">
    <source>
        <dbReference type="Pfam" id="PF01545"/>
    </source>
</evidence>
<dbReference type="Gene3D" id="1.20.1510.10">
    <property type="entry name" value="Cation efflux protein transmembrane domain"/>
    <property type="match status" value="1"/>
</dbReference>
<feature type="domain" description="Cation efflux protein transmembrane" evidence="8">
    <location>
        <begin position="32"/>
        <end position="225"/>
    </location>
</feature>
<dbReference type="NCBIfam" id="TIGR01297">
    <property type="entry name" value="CDF"/>
    <property type="match status" value="1"/>
</dbReference>
<dbReference type="Pfam" id="PF16916">
    <property type="entry name" value="ZT_dimer"/>
    <property type="match status" value="1"/>
</dbReference>
<protein>
    <submittedName>
        <fullName evidence="10">Cation transporter</fullName>
    </submittedName>
</protein>
<dbReference type="Proteomes" id="UP000536534">
    <property type="component" value="Unassembled WGS sequence"/>
</dbReference>
<gene>
    <name evidence="10" type="ORF">GX576_06130</name>
</gene>
<feature type="domain" description="Cation efflux protein cytoplasmic" evidence="9">
    <location>
        <begin position="229"/>
        <end position="307"/>
    </location>
</feature>
<dbReference type="AlphaFoldDB" id="A0A7X7LVA5"/>
<evidence type="ECO:0000256" key="5">
    <source>
        <dbReference type="ARBA" id="ARBA00022989"/>
    </source>
</evidence>
<evidence type="ECO:0000256" key="2">
    <source>
        <dbReference type="ARBA" id="ARBA00008114"/>
    </source>
</evidence>
<name>A0A7X7LVA5_9RHOO</name>
<keyword evidence="5 7" id="KW-1133">Transmembrane helix</keyword>
<dbReference type="FunFam" id="1.20.1510.10:FF:000006">
    <property type="entry name" value="Divalent cation efflux transporter"/>
    <property type="match status" value="1"/>
</dbReference>
<keyword evidence="4 7" id="KW-0812">Transmembrane</keyword>
<dbReference type="SUPFAM" id="SSF161111">
    <property type="entry name" value="Cation efflux protein transmembrane domain-like"/>
    <property type="match status" value="1"/>
</dbReference>
<sequence length="396" mass="42525">MKPTAVTPLPSKPLERPADEVARARGIQRATLVAVATNAMLAIGQVVIGLFAGAFSLVADAAHTLSDLVTDLLVLFAGRRGADPADTNHPYGHGRVETATTLLLGLVLAGVGVGFLWSSGLRLQNLSQLPTLHPAALGMALLTLAAKEGLFRFTLAASRRLKAPMLEANAWHARSDAASSLVVAAGIGGSLAGYPFLEPLAAAVVGFLILHMGVRLVSSSVRELIDTGLPSEQLKEVRRIILETPGVIGLHELRTRRMADRVLCDAHIQVAPKITVSEGHRVSDAVFLRVRDAFPEVRDVLVHIDPEDDGELQVVPPGPIPERTEVVATINDLLEGSGTRASRVQIHYLGHRVDVDVILAAEPPAQPLARLRRDTDAWLKAHPRYRSIEYFVRLAP</sequence>
<evidence type="ECO:0000256" key="3">
    <source>
        <dbReference type="ARBA" id="ARBA00022448"/>
    </source>
</evidence>
<evidence type="ECO:0000256" key="6">
    <source>
        <dbReference type="ARBA" id="ARBA00023136"/>
    </source>
</evidence>
<evidence type="ECO:0000313" key="11">
    <source>
        <dbReference type="Proteomes" id="UP000536534"/>
    </source>
</evidence>
<dbReference type="InterPro" id="IPR027470">
    <property type="entry name" value="Cation_efflux_CTD"/>
</dbReference>
<feature type="transmembrane region" description="Helical" evidence="7">
    <location>
        <begin position="32"/>
        <end position="55"/>
    </location>
</feature>
<evidence type="ECO:0000256" key="7">
    <source>
        <dbReference type="SAM" id="Phobius"/>
    </source>
</evidence>
<dbReference type="InterPro" id="IPR058533">
    <property type="entry name" value="Cation_efflux_TM"/>
</dbReference>